<dbReference type="GO" id="GO:0043565">
    <property type="term" value="F:sequence-specific DNA binding"/>
    <property type="evidence" value="ECO:0007669"/>
    <property type="project" value="InterPro"/>
</dbReference>
<dbReference type="InterPro" id="IPR013088">
    <property type="entry name" value="Znf_NHR/GATA"/>
</dbReference>
<keyword evidence="1" id="KW-0862">Zinc</keyword>
<dbReference type="Gene3D" id="3.30.50.10">
    <property type="entry name" value="Erythroid Transcription Factor GATA-1, subunit A"/>
    <property type="match status" value="1"/>
</dbReference>
<dbReference type="VEuPathDB" id="AmoebaDB:NF0103350"/>
<feature type="compositionally biased region" description="Low complexity" evidence="2">
    <location>
        <begin position="166"/>
        <end position="176"/>
    </location>
</feature>
<keyword evidence="5" id="KW-1185">Reference proteome</keyword>
<feature type="compositionally biased region" description="Polar residues" evidence="2">
    <location>
        <begin position="54"/>
        <end position="66"/>
    </location>
</feature>
<dbReference type="RefSeq" id="XP_044564169.1">
    <property type="nucleotide sequence ID" value="XM_044704922.1"/>
</dbReference>
<dbReference type="GO" id="GO:0008270">
    <property type="term" value="F:zinc ion binding"/>
    <property type="evidence" value="ECO:0007669"/>
    <property type="project" value="UniProtKB-KW"/>
</dbReference>
<dbReference type="Proteomes" id="UP000444721">
    <property type="component" value="Unassembled WGS sequence"/>
</dbReference>
<feature type="compositionally biased region" description="Basic residues" evidence="2">
    <location>
        <begin position="183"/>
        <end position="206"/>
    </location>
</feature>
<feature type="region of interest" description="Disordered" evidence="2">
    <location>
        <begin position="162"/>
        <end position="210"/>
    </location>
</feature>
<feature type="domain" description="GATA-type" evidence="3">
    <location>
        <begin position="120"/>
        <end position="173"/>
    </location>
</feature>
<dbReference type="AlphaFoldDB" id="A0A6A5BVY5"/>
<organism evidence="4 5">
    <name type="scientific">Naegleria fowleri</name>
    <name type="common">Brain eating amoeba</name>
    <dbReference type="NCBI Taxonomy" id="5763"/>
    <lineage>
        <taxon>Eukaryota</taxon>
        <taxon>Discoba</taxon>
        <taxon>Heterolobosea</taxon>
        <taxon>Tetramitia</taxon>
        <taxon>Eutetramitia</taxon>
        <taxon>Vahlkampfiidae</taxon>
        <taxon>Naegleria</taxon>
    </lineage>
</organism>
<sequence>MNHKHHGSNVNAPCQNLDDFEQDFKHYLFSSSNSSSTSSSMSSHLESVSTSLSPPTHQLPTVTCHPSTSSTTTTTFDSCPSACNHDSSSMTTTPFTTTSPPVPSSFSPITGRPLFPRLRHTGKTKCANCQSESTPMWRKRLMGEILCNKCGLYLVRHGKTRPLDLSNSSHSSSPSGEDSKINSSKKQRQVKKKSKKSNNRGQKRKNNSCQETCHDEDLITIVSKKEKTQSKIHESIDQNELNCKKLRTHHSLTCASKSTTTNLHVMDSIAPNVSPHSHCACGHSNEEKVPHTETSSMGRIISVLTQPPQPLQVLSNSVTMATTNAHSLWGNPNNCYSSQLISPMYHPHCGMLPSPNSKMLFMNELPNVNPNSINNIGSNHSIFSAPHVLVSNPNGPMMVHTPLNLRKTEISTPFVNS</sequence>
<proteinExistence type="predicted"/>
<evidence type="ECO:0000256" key="1">
    <source>
        <dbReference type="PROSITE-ProRule" id="PRU00094"/>
    </source>
</evidence>
<dbReference type="InterPro" id="IPR000679">
    <property type="entry name" value="Znf_GATA"/>
</dbReference>
<protein>
    <recommendedName>
        <fullName evidence="3">GATA-type domain-containing protein</fullName>
    </recommendedName>
</protein>
<feature type="region of interest" description="Disordered" evidence="2">
    <location>
        <begin position="87"/>
        <end position="117"/>
    </location>
</feature>
<reference evidence="4 5" key="1">
    <citation type="journal article" date="2019" name="Sci. Rep.">
        <title>Nanopore sequencing improves the draft genome of the human pathogenic amoeba Naegleria fowleri.</title>
        <authorList>
            <person name="Liechti N."/>
            <person name="Schurch N."/>
            <person name="Bruggmann R."/>
            <person name="Wittwer M."/>
        </authorList>
    </citation>
    <scope>NUCLEOTIDE SEQUENCE [LARGE SCALE GENOMIC DNA]</scope>
    <source>
        <strain evidence="4 5">ATCC 30894</strain>
    </source>
</reference>
<evidence type="ECO:0000259" key="3">
    <source>
        <dbReference type="PROSITE" id="PS50114"/>
    </source>
</evidence>
<dbReference type="PROSITE" id="PS50114">
    <property type="entry name" value="GATA_ZN_FINGER_2"/>
    <property type="match status" value="1"/>
</dbReference>
<gene>
    <name evidence="4" type="ORF">FDP41_001799</name>
</gene>
<evidence type="ECO:0000313" key="5">
    <source>
        <dbReference type="Proteomes" id="UP000444721"/>
    </source>
</evidence>
<name>A0A6A5BVY5_NAEFO</name>
<dbReference type="GeneID" id="68109017"/>
<comment type="caution">
    <text evidence="4">The sequence shown here is derived from an EMBL/GenBank/DDBJ whole genome shotgun (WGS) entry which is preliminary data.</text>
</comment>
<accession>A0A6A5BVY5</accession>
<dbReference type="VEuPathDB" id="AmoebaDB:NfTy_055460"/>
<dbReference type="CDD" id="cd00202">
    <property type="entry name" value="ZnF_GATA"/>
    <property type="match status" value="1"/>
</dbReference>
<dbReference type="PRINTS" id="PR00619">
    <property type="entry name" value="GATAZNFINGER"/>
</dbReference>
<dbReference type="GO" id="GO:0006355">
    <property type="term" value="P:regulation of DNA-templated transcription"/>
    <property type="evidence" value="ECO:0007669"/>
    <property type="project" value="InterPro"/>
</dbReference>
<feature type="compositionally biased region" description="Low complexity" evidence="2">
    <location>
        <begin position="87"/>
        <end position="110"/>
    </location>
</feature>
<dbReference type="EMBL" id="VFQX01000027">
    <property type="protein sequence ID" value="KAF0979456.1"/>
    <property type="molecule type" value="Genomic_DNA"/>
</dbReference>
<evidence type="ECO:0000256" key="2">
    <source>
        <dbReference type="SAM" id="MobiDB-lite"/>
    </source>
</evidence>
<dbReference type="VEuPathDB" id="AmoebaDB:FDP41_001799"/>
<keyword evidence="1" id="KW-0863">Zinc-finger</keyword>
<feature type="region of interest" description="Disordered" evidence="2">
    <location>
        <begin position="36"/>
        <end position="68"/>
    </location>
</feature>
<keyword evidence="1" id="KW-0479">Metal-binding</keyword>
<dbReference type="SUPFAM" id="SSF57716">
    <property type="entry name" value="Glucocorticoid receptor-like (DNA-binding domain)"/>
    <property type="match status" value="1"/>
</dbReference>
<evidence type="ECO:0000313" key="4">
    <source>
        <dbReference type="EMBL" id="KAF0979456.1"/>
    </source>
</evidence>
<dbReference type="OrthoDB" id="515401at2759"/>
<feature type="compositionally biased region" description="Low complexity" evidence="2">
    <location>
        <begin position="36"/>
        <end position="53"/>
    </location>
</feature>
<dbReference type="Pfam" id="PF00320">
    <property type="entry name" value="GATA"/>
    <property type="match status" value="1"/>
</dbReference>
<dbReference type="SMART" id="SM00401">
    <property type="entry name" value="ZnF_GATA"/>
    <property type="match status" value="1"/>
</dbReference>